<keyword evidence="2" id="KW-1185">Reference proteome</keyword>
<protein>
    <submittedName>
        <fullName evidence="1">Uncharacterized protein</fullName>
    </submittedName>
</protein>
<comment type="caution">
    <text evidence="1">The sequence shown here is derived from an EMBL/GenBank/DDBJ whole genome shotgun (WGS) entry which is preliminary data.</text>
</comment>
<name>A0ABD1Y3P4_9MARC</name>
<evidence type="ECO:0000313" key="2">
    <source>
        <dbReference type="Proteomes" id="UP001605036"/>
    </source>
</evidence>
<organism evidence="1 2">
    <name type="scientific">Riccia fluitans</name>
    <dbReference type="NCBI Taxonomy" id="41844"/>
    <lineage>
        <taxon>Eukaryota</taxon>
        <taxon>Viridiplantae</taxon>
        <taxon>Streptophyta</taxon>
        <taxon>Embryophyta</taxon>
        <taxon>Marchantiophyta</taxon>
        <taxon>Marchantiopsida</taxon>
        <taxon>Marchantiidae</taxon>
        <taxon>Marchantiales</taxon>
        <taxon>Ricciaceae</taxon>
        <taxon>Riccia</taxon>
    </lineage>
</organism>
<gene>
    <name evidence="1" type="ORF">R1flu_001461</name>
</gene>
<dbReference type="Proteomes" id="UP001605036">
    <property type="component" value="Unassembled WGS sequence"/>
</dbReference>
<accession>A0ABD1Y3P4</accession>
<proteinExistence type="predicted"/>
<evidence type="ECO:0000313" key="1">
    <source>
        <dbReference type="EMBL" id="KAL2621256.1"/>
    </source>
</evidence>
<dbReference type="AlphaFoldDB" id="A0ABD1Y3P4"/>
<dbReference type="EMBL" id="JBHFFA010000006">
    <property type="protein sequence ID" value="KAL2621256.1"/>
    <property type="molecule type" value="Genomic_DNA"/>
</dbReference>
<reference evidence="1 2" key="1">
    <citation type="submission" date="2024-09" db="EMBL/GenBank/DDBJ databases">
        <title>Chromosome-scale assembly of Riccia fluitans.</title>
        <authorList>
            <person name="Paukszto L."/>
            <person name="Sawicki J."/>
            <person name="Karawczyk K."/>
            <person name="Piernik-Szablinska J."/>
            <person name="Szczecinska M."/>
            <person name="Mazdziarz M."/>
        </authorList>
    </citation>
    <scope>NUCLEOTIDE SEQUENCE [LARGE SCALE GENOMIC DNA]</scope>
    <source>
        <strain evidence="1">Rf_01</strain>
        <tissue evidence="1">Aerial parts of the thallus</tissue>
    </source>
</reference>
<sequence>MDGLGEFSFADKDEFYTDRKAIRAEGRFGSYINIEKKGRKKRRSKIEDKVQDKGIATGTVAPRLKEEVGEFWVPLPFPSPQTCEKPLPMLPRRFLRMDAVCSMNRKLLRTEARGVEGEGEP</sequence>